<protein>
    <submittedName>
        <fullName evidence="1">Uncharacterized protein</fullName>
    </submittedName>
</protein>
<accession>A0A0G9HCE0</accession>
<dbReference type="PATRIC" id="fig|1440763.5.peg.1544"/>
<dbReference type="AlphaFoldDB" id="A0A0G9HCE0"/>
<name>A0A0G9HCE0_9GAMM</name>
<keyword evidence="2" id="KW-1185">Reference proteome</keyword>
<proteinExistence type="predicted"/>
<dbReference type="OrthoDB" id="5956593at2"/>
<gene>
    <name evidence="1" type="ORF">BJI69_00295</name>
</gene>
<dbReference type="KEGG" id="lrz:BJI69_00295"/>
<evidence type="ECO:0000313" key="2">
    <source>
        <dbReference type="Proteomes" id="UP000182987"/>
    </source>
</evidence>
<dbReference type="STRING" id="1440763.BJI69_00295"/>
<sequence>MHRLALGLTLVLATTAATPASATASEDLGPRVDRLVEDTTKDSASESRAFDVLLKLGNDGVPYIISHLGDGRRLPEQSIIIRRLGREDRQVKPWYVHDGLEFVLTELTGFSMGPQNGHLLKSEREQHTRKWVAWCVDKFPAQMDICRSVHR</sequence>
<dbReference type="RefSeq" id="WP_046967338.1">
    <property type="nucleotide sequence ID" value="NZ_CP017480.1"/>
</dbReference>
<evidence type="ECO:0000313" key="1">
    <source>
        <dbReference type="EMBL" id="APG02492.1"/>
    </source>
</evidence>
<organism evidence="1 2">
    <name type="scientific">Luteibacter rhizovicinus DSM 16549</name>
    <dbReference type="NCBI Taxonomy" id="1440763"/>
    <lineage>
        <taxon>Bacteria</taxon>
        <taxon>Pseudomonadati</taxon>
        <taxon>Pseudomonadota</taxon>
        <taxon>Gammaproteobacteria</taxon>
        <taxon>Lysobacterales</taxon>
        <taxon>Rhodanobacteraceae</taxon>
        <taxon>Luteibacter</taxon>
    </lineage>
</organism>
<dbReference type="EMBL" id="CP017480">
    <property type="protein sequence ID" value="APG02492.1"/>
    <property type="molecule type" value="Genomic_DNA"/>
</dbReference>
<reference evidence="2" key="1">
    <citation type="submission" date="2016-09" db="EMBL/GenBank/DDBJ databases">
        <authorList>
            <person name="Lysoe E."/>
        </authorList>
    </citation>
    <scope>NUCLEOTIDE SEQUENCE [LARGE SCALE GENOMIC DNA]</scope>
    <source>
        <strain evidence="2">LJ96T</strain>
    </source>
</reference>
<dbReference type="Proteomes" id="UP000182987">
    <property type="component" value="Chromosome"/>
</dbReference>